<evidence type="ECO:0000313" key="1">
    <source>
        <dbReference type="EMBL" id="HJF08000.1"/>
    </source>
</evidence>
<protein>
    <submittedName>
        <fullName evidence="1">Uncharacterized protein</fullName>
    </submittedName>
</protein>
<dbReference type="EMBL" id="DYXD01000167">
    <property type="protein sequence ID" value="HJF08000.1"/>
    <property type="molecule type" value="Genomic_DNA"/>
</dbReference>
<evidence type="ECO:0000313" key="2">
    <source>
        <dbReference type="Proteomes" id="UP000718012"/>
    </source>
</evidence>
<name>A0A921FFY0_9BACT</name>
<dbReference type="AlphaFoldDB" id="A0A921FFY0"/>
<feature type="non-terminal residue" evidence="1">
    <location>
        <position position="1"/>
    </location>
</feature>
<organism evidence="1 2">
    <name type="scientific">Phocaeicola coprocola</name>
    <dbReference type="NCBI Taxonomy" id="310298"/>
    <lineage>
        <taxon>Bacteria</taxon>
        <taxon>Pseudomonadati</taxon>
        <taxon>Bacteroidota</taxon>
        <taxon>Bacteroidia</taxon>
        <taxon>Bacteroidales</taxon>
        <taxon>Bacteroidaceae</taxon>
        <taxon>Phocaeicola</taxon>
    </lineage>
</organism>
<dbReference type="Proteomes" id="UP000718012">
    <property type="component" value="Unassembled WGS sequence"/>
</dbReference>
<comment type="caution">
    <text evidence="1">The sequence shown here is derived from an EMBL/GenBank/DDBJ whole genome shotgun (WGS) entry which is preliminary data.</text>
</comment>
<sequence>ADLAWSKFNKESVEMNSRTKIAFGAEFVPSYISHNYLKRIRYRMGAYYSSPYNKVSYTSPDTGTTSFQDGAREYGVSIGFGLPMFQSKSMLNISGQYIKVSPKFKGLMEENYLRINIGLTFNERWFMKWKVD</sequence>
<accession>A0A921FFY0</accession>
<proteinExistence type="predicted"/>
<reference evidence="1" key="2">
    <citation type="submission" date="2021-09" db="EMBL/GenBank/DDBJ databases">
        <authorList>
            <person name="Gilroy R."/>
        </authorList>
    </citation>
    <scope>NUCLEOTIDE SEQUENCE</scope>
    <source>
        <strain evidence="1">CHK165-8395</strain>
    </source>
</reference>
<reference evidence="1" key="1">
    <citation type="journal article" date="2021" name="PeerJ">
        <title>Extensive microbial diversity within the chicken gut microbiome revealed by metagenomics and culture.</title>
        <authorList>
            <person name="Gilroy R."/>
            <person name="Ravi A."/>
            <person name="Getino M."/>
            <person name="Pursley I."/>
            <person name="Horton D.L."/>
            <person name="Alikhan N.F."/>
            <person name="Baker D."/>
            <person name="Gharbi K."/>
            <person name="Hall N."/>
            <person name="Watson M."/>
            <person name="Adriaenssens E.M."/>
            <person name="Foster-Nyarko E."/>
            <person name="Jarju S."/>
            <person name="Secka A."/>
            <person name="Antonio M."/>
            <person name="Oren A."/>
            <person name="Chaudhuri R.R."/>
            <person name="La Ragione R."/>
            <person name="Hildebrand F."/>
            <person name="Pallen M.J."/>
        </authorList>
    </citation>
    <scope>NUCLEOTIDE SEQUENCE</scope>
    <source>
        <strain evidence="1">CHK165-8395</strain>
    </source>
</reference>
<gene>
    <name evidence="1" type="ORF">K8U81_07405</name>
</gene>